<dbReference type="SUPFAM" id="SSF57701">
    <property type="entry name" value="Zn2/Cys6 DNA-binding domain"/>
    <property type="match status" value="1"/>
</dbReference>
<feature type="compositionally biased region" description="Polar residues" evidence="6">
    <location>
        <begin position="106"/>
        <end position="131"/>
    </location>
</feature>
<evidence type="ECO:0000256" key="2">
    <source>
        <dbReference type="ARBA" id="ARBA00023015"/>
    </source>
</evidence>
<evidence type="ECO:0000256" key="5">
    <source>
        <dbReference type="ARBA" id="ARBA00023242"/>
    </source>
</evidence>
<dbReference type="PROSITE" id="PS00463">
    <property type="entry name" value="ZN2_CY6_FUNGAL_1"/>
    <property type="match status" value="1"/>
</dbReference>
<dbReference type="InterPro" id="IPR021858">
    <property type="entry name" value="Fun_TF"/>
</dbReference>
<keyword evidence="3" id="KW-0238">DNA-binding</keyword>
<evidence type="ECO:0000256" key="1">
    <source>
        <dbReference type="ARBA" id="ARBA00004123"/>
    </source>
</evidence>
<dbReference type="VEuPathDB" id="FungiDB:ASPWEDRAFT_144490"/>
<dbReference type="InterPro" id="IPR036864">
    <property type="entry name" value="Zn2-C6_fun-type_DNA-bd_sf"/>
</dbReference>
<dbReference type="OrthoDB" id="5418899at2759"/>
<proteinExistence type="predicted"/>
<dbReference type="GO" id="GO:0000976">
    <property type="term" value="F:transcription cis-regulatory region binding"/>
    <property type="evidence" value="ECO:0007669"/>
    <property type="project" value="TreeGrafter"/>
</dbReference>
<feature type="region of interest" description="Disordered" evidence="6">
    <location>
        <begin position="56"/>
        <end position="196"/>
    </location>
</feature>
<evidence type="ECO:0000259" key="7">
    <source>
        <dbReference type="PROSITE" id="PS50048"/>
    </source>
</evidence>
<dbReference type="RefSeq" id="XP_040693762.1">
    <property type="nucleotide sequence ID" value="XM_040829466.1"/>
</dbReference>
<dbReference type="CDD" id="cd00067">
    <property type="entry name" value="GAL4"/>
    <property type="match status" value="1"/>
</dbReference>
<evidence type="ECO:0000256" key="4">
    <source>
        <dbReference type="ARBA" id="ARBA00023163"/>
    </source>
</evidence>
<dbReference type="GO" id="GO:0045944">
    <property type="term" value="P:positive regulation of transcription by RNA polymerase II"/>
    <property type="evidence" value="ECO:0007669"/>
    <property type="project" value="TreeGrafter"/>
</dbReference>
<keyword evidence="4" id="KW-0804">Transcription</keyword>
<keyword evidence="5" id="KW-0539">Nucleus</keyword>
<feature type="domain" description="Zn(2)-C6 fungal-type" evidence="7">
    <location>
        <begin position="9"/>
        <end position="37"/>
    </location>
</feature>
<dbReference type="SMART" id="SM00066">
    <property type="entry name" value="GAL4"/>
    <property type="match status" value="1"/>
</dbReference>
<evidence type="ECO:0000313" key="9">
    <source>
        <dbReference type="Proteomes" id="UP000184383"/>
    </source>
</evidence>
<name>A0A1L9RYP0_ASPWE</name>
<dbReference type="Gene3D" id="4.10.240.10">
    <property type="entry name" value="Zn(2)-C6 fungal-type DNA-binding domain"/>
    <property type="match status" value="1"/>
</dbReference>
<feature type="compositionally biased region" description="Low complexity" evidence="6">
    <location>
        <begin position="145"/>
        <end position="157"/>
    </location>
</feature>
<dbReference type="Pfam" id="PF00172">
    <property type="entry name" value="Zn_clus"/>
    <property type="match status" value="1"/>
</dbReference>
<dbReference type="AlphaFoldDB" id="A0A1L9RYP0"/>
<dbReference type="GeneID" id="63745314"/>
<comment type="subcellular location">
    <subcellularLocation>
        <location evidence="1">Nucleus</location>
    </subcellularLocation>
</comment>
<protein>
    <recommendedName>
        <fullName evidence="7">Zn(2)-C6 fungal-type domain-containing protein</fullName>
    </recommendedName>
</protein>
<dbReference type="GO" id="GO:0005634">
    <property type="term" value="C:nucleus"/>
    <property type="evidence" value="ECO:0007669"/>
    <property type="project" value="UniProtKB-SubCell"/>
</dbReference>
<feature type="compositionally biased region" description="Polar residues" evidence="6">
    <location>
        <begin position="76"/>
        <end position="86"/>
    </location>
</feature>
<dbReference type="GO" id="GO:0000981">
    <property type="term" value="F:DNA-binding transcription factor activity, RNA polymerase II-specific"/>
    <property type="evidence" value="ECO:0007669"/>
    <property type="project" value="InterPro"/>
</dbReference>
<dbReference type="GO" id="GO:0008270">
    <property type="term" value="F:zinc ion binding"/>
    <property type="evidence" value="ECO:0007669"/>
    <property type="project" value="InterPro"/>
</dbReference>
<dbReference type="PROSITE" id="PS50048">
    <property type="entry name" value="ZN2_CY6_FUNGAL_2"/>
    <property type="match status" value="1"/>
</dbReference>
<organism evidence="8 9">
    <name type="scientific">Aspergillus wentii DTO 134E9</name>
    <dbReference type="NCBI Taxonomy" id="1073089"/>
    <lineage>
        <taxon>Eukaryota</taxon>
        <taxon>Fungi</taxon>
        <taxon>Dikarya</taxon>
        <taxon>Ascomycota</taxon>
        <taxon>Pezizomycotina</taxon>
        <taxon>Eurotiomycetes</taxon>
        <taxon>Eurotiomycetidae</taxon>
        <taxon>Eurotiales</taxon>
        <taxon>Aspergillaceae</taxon>
        <taxon>Aspergillus</taxon>
        <taxon>Aspergillus subgen. Cremei</taxon>
    </lineage>
</organism>
<evidence type="ECO:0000256" key="3">
    <source>
        <dbReference type="ARBA" id="ARBA00023125"/>
    </source>
</evidence>
<evidence type="ECO:0000256" key="6">
    <source>
        <dbReference type="SAM" id="MobiDB-lite"/>
    </source>
</evidence>
<accession>A0A1L9RYP0</accession>
<dbReference type="EMBL" id="KV878209">
    <property type="protein sequence ID" value="OJJ40086.1"/>
    <property type="molecule type" value="Genomic_DNA"/>
</dbReference>
<dbReference type="STRING" id="1073089.A0A1L9RYP0"/>
<dbReference type="InterPro" id="IPR001138">
    <property type="entry name" value="Zn2Cys6_DnaBD"/>
</dbReference>
<dbReference type="Pfam" id="PF11951">
    <property type="entry name" value="Fungal_trans_2"/>
    <property type="match status" value="1"/>
</dbReference>
<dbReference type="Proteomes" id="UP000184383">
    <property type="component" value="Unassembled WGS sequence"/>
</dbReference>
<sequence length="698" mass="77913">MPGVPSNKACERCKKRHMKCDETRPKCERCTAAGVECPGYVQTRKFIDQGATVRRRYAPYPENHPSSVNDADKTRSSPCSGENAQMASVAEGTHERNAFAMPSPLQGMTSNSRPNPTQMGAANIQNSTNQAPYDINPLTFDREQSSSSRSNAQNSVSPNNDPFNVLNAPYPGLGQRPRDSRVSSSEEPSQRSEKEEFQDIFSELMTGTEHEIAFLIRHFSEVLGPWLDLSDSRKFFTVYVPIHAINSDFLKHSIAALVAKHLGRVKGAKCTTAGGMSTNPATMELYPNSSDVDWFLKAANYYYLAVSRLNASISDYYSTVSSSVILESPIETVGRWLRLQAAQAGSVSFDRFSRKAEDLLAASALLTMYKLMDEPGENWQSHLTGIKPLFNSLLQIHTNQSSTYPLFSHGASAVFWNFARQDYLASYFNRLPTHLDQENLPLWRAAGISIDTVGNTSFHNDPQNSRITSQEDLVANSLIWIMNKTVNFLADFRKSQLAHWTVIDPSEVPTSPGTAQHSHPDTSTWLRLCIAFQGWFDHLPEAFRPCLRLDHPKDTSKPPEIIHLPFPEIFYSLTTCTAAMQQYHFGRLALLLNRPPDVVSAPSTAFDRLQGYREVTKEVDYRCREISGIALGRPQGGVRIYMVPVLLAVGQCLEKPEERQIVVDLLRGVEADLGWSTDGTIQRLQSYWDQSPGSLAAT</sequence>
<dbReference type="PANTHER" id="PTHR37534">
    <property type="entry name" value="TRANSCRIPTIONAL ACTIVATOR PROTEIN UGA3"/>
    <property type="match status" value="1"/>
</dbReference>
<reference evidence="9" key="1">
    <citation type="journal article" date="2017" name="Genome Biol.">
        <title>Comparative genomics reveals high biological diversity and specific adaptations in the industrially and medically important fungal genus Aspergillus.</title>
        <authorList>
            <person name="de Vries R.P."/>
            <person name="Riley R."/>
            <person name="Wiebenga A."/>
            <person name="Aguilar-Osorio G."/>
            <person name="Amillis S."/>
            <person name="Uchima C.A."/>
            <person name="Anderluh G."/>
            <person name="Asadollahi M."/>
            <person name="Askin M."/>
            <person name="Barry K."/>
            <person name="Battaglia E."/>
            <person name="Bayram O."/>
            <person name="Benocci T."/>
            <person name="Braus-Stromeyer S.A."/>
            <person name="Caldana C."/>
            <person name="Canovas D."/>
            <person name="Cerqueira G.C."/>
            <person name="Chen F."/>
            <person name="Chen W."/>
            <person name="Choi C."/>
            <person name="Clum A."/>
            <person name="Dos Santos R.A."/>
            <person name="Damasio A.R."/>
            <person name="Diallinas G."/>
            <person name="Emri T."/>
            <person name="Fekete E."/>
            <person name="Flipphi M."/>
            <person name="Freyberg S."/>
            <person name="Gallo A."/>
            <person name="Gournas C."/>
            <person name="Habgood R."/>
            <person name="Hainaut M."/>
            <person name="Harispe M.L."/>
            <person name="Henrissat B."/>
            <person name="Hilden K.S."/>
            <person name="Hope R."/>
            <person name="Hossain A."/>
            <person name="Karabika E."/>
            <person name="Karaffa L."/>
            <person name="Karanyi Z."/>
            <person name="Krasevec N."/>
            <person name="Kuo A."/>
            <person name="Kusch H."/>
            <person name="LaButti K."/>
            <person name="Lagendijk E.L."/>
            <person name="Lapidus A."/>
            <person name="Levasseur A."/>
            <person name="Lindquist E."/>
            <person name="Lipzen A."/>
            <person name="Logrieco A.F."/>
            <person name="MacCabe A."/>
            <person name="Maekelae M.R."/>
            <person name="Malavazi I."/>
            <person name="Melin P."/>
            <person name="Meyer V."/>
            <person name="Mielnichuk N."/>
            <person name="Miskei M."/>
            <person name="Molnar A.P."/>
            <person name="Mule G."/>
            <person name="Ngan C.Y."/>
            <person name="Orejas M."/>
            <person name="Orosz E."/>
            <person name="Ouedraogo J.P."/>
            <person name="Overkamp K.M."/>
            <person name="Park H.-S."/>
            <person name="Perrone G."/>
            <person name="Piumi F."/>
            <person name="Punt P.J."/>
            <person name="Ram A.F."/>
            <person name="Ramon A."/>
            <person name="Rauscher S."/>
            <person name="Record E."/>
            <person name="Riano-Pachon D.M."/>
            <person name="Robert V."/>
            <person name="Roehrig J."/>
            <person name="Ruller R."/>
            <person name="Salamov A."/>
            <person name="Salih N.S."/>
            <person name="Samson R.A."/>
            <person name="Sandor E."/>
            <person name="Sanguinetti M."/>
            <person name="Schuetze T."/>
            <person name="Sepcic K."/>
            <person name="Shelest E."/>
            <person name="Sherlock G."/>
            <person name="Sophianopoulou V."/>
            <person name="Squina F.M."/>
            <person name="Sun H."/>
            <person name="Susca A."/>
            <person name="Todd R.B."/>
            <person name="Tsang A."/>
            <person name="Unkles S.E."/>
            <person name="van de Wiele N."/>
            <person name="van Rossen-Uffink D."/>
            <person name="Oliveira J.V."/>
            <person name="Vesth T.C."/>
            <person name="Visser J."/>
            <person name="Yu J.-H."/>
            <person name="Zhou M."/>
            <person name="Andersen M.R."/>
            <person name="Archer D.B."/>
            <person name="Baker S.E."/>
            <person name="Benoit I."/>
            <person name="Brakhage A.A."/>
            <person name="Braus G.H."/>
            <person name="Fischer R."/>
            <person name="Frisvad J.C."/>
            <person name="Goldman G.H."/>
            <person name="Houbraken J."/>
            <person name="Oakley B."/>
            <person name="Pocsi I."/>
            <person name="Scazzocchio C."/>
            <person name="Seiboth B."/>
            <person name="vanKuyk P.A."/>
            <person name="Wortman J."/>
            <person name="Dyer P.S."/>
            <person name="Grigoriev I.V."/>
        </authorList>
    </citation>
    <scope>NUCLEOTIDE SEQUENCE [LARGE SCALE GENOMIC DNA]</scope>
    <source>
        <strain evidence="9">DTO 134E9</strain>
    </source>
</reference>
<gene>
    <name evidence="8" type="ORF">ASPWEDRAFT_144490</name>
</gene>
<dbReference type="PANTHER" id="PTHR37534:SF18">
    <property type="entry name" value="ZN(II)2CYS6 TRANSCRIPTION FACTOR (EUROFUNG)"/>
    <property type="match status" value="1"/>
</dbReference>
<keyword evidence="9" id="KW-1185">Reference proteome</keyword>
<evidence type="ECO:0000313" key="8">
    <source>
        <dbReference type="EMBL" id="OJJ40086.1"/>
    </source>
</evidence>
<keyword evidence="2" id="KW-0805">Transcription regulation</keyword>